<dbReference type="RefSeq" id="WP_070098824.1">
    <property type="nucleotide sequence ID" value="NZ_CYYT01000003.1"/>
</dbReference>
<evidence type="ECO:0008006" key="4">
    <source>
        <dbReference type="Google" id="ProtNLM"/>
    </source>
</evidence>
<gene>
    <name evidence="2" type="ORF">ERS852470_02282</name>
</gene>
<dbReference type="AlphaFoldDB" id="A0A174EYZ0"/>
<dbReference type="STRING" id="84024.ERS852471_01242"/>
<dbReference type="OrthoDB" id="1936872at2"/>
<organism evidence="2 3">
    <name type="scientific">Clostridium disporicum</name>
    <dbReference type="NCBI Taxonomy" id="84024"/>
    <lineage>
        <taxon>Bacteria</taxon>
        <taxon>Bacillati</taxon>
        <taxon>Bacillota</taxon>
        <taxon>Clostridia</taxon>
        <taxon>Eubacteriales</taxon>
        <taxon>Clostridiaceae</taxon>
        <taxon>Clostridium</taxon>
    </lineage>
</organism>
<accession>A0A174EYZ0</accession>
<evidence type="ECO:0000313" key="2">
    <source>
        <dbReference type="EMBL" id="CUO41878.1"/>
    </source>
</evidence>
<dbReference type="GeneID" id="83013607"/>
<evidence type="ECO:0000313" key="3">
    <source>
        <dbReference type="Proteomes" id="UP000095558"/>
    </source>
</evidence>
<evidence type="ECO:0000256" key="1">
    <source>
        <dbReference type="SAM" id="MobiDB-lite"/>
    </source>
</evidence>
<proteinExistence type="predicted"/>
<reference evidence="2 3" key="1">
    <citation type="submission" date="2015-09" db="EMBL/GenBank/DDBJ databases">
        <authorList>
            <consortium name="Pathogen Informatics"/>
        </authorList>
    </citation>
    <scope>NUCLEOTIDE SEQUENCE [LARGE SCALE GENOMIC DNA]</scope>
    <source>
        <strain evidence="2 3">2789STDY5834855</strain>
    </source>
</reference>
<feature type="compositionally biased region" description="Basic and acidic residues" evidence="1">
    <location>
        <begin position="8"/>
        <end position="49"/>
    </location>
</feature>
<sequence>MSHKNNKNSKDNKKSGQKTKAELQKMRVETANEVGYSKESRKLGKDQPRPDSAQKIGQ</sequence>
<name>A0A174EYZ0_9CLOT</name>
<dbReference type="EMBL" id="CYZV01000024">
    <property type="protein sequence ID" value="CUO41878.1"/>
    <property type="molecule type" value="Genomic_DNA"/>
</dbReference>
<protein>
    <recommendedName>
        <fullName evidence="4">Small, acid-soluble spore protein, alpha/beta type</fullName>
    </recommendedName>
</protein>
<dbReference type="Proteomes" id="UP000095558">
    <property type="component" value="Unassembled WGS sequence"/>
</dbReference>
<feature type="region of interest" description="Disordered" evidence="1">
    <location>
        <begin position="1"/>
        <end position="58"/>
    </location>
</feature>